<gene>
    <name evidence="1" type="ORF">SAMN05443999_11818</name>
</gene>
<evidence type="ECO:0000313" key="2">
    <source>
        <dbReference type="Proteomes" id="UP000199582"/>
    </source>
</evidence>
<dbReference type="EMBL" id="FOAG01000018">
    <property type="protein sequence ID" value="SEM27619.1"/>
    <property type="molecule type" value="Genomic_DNA"/>
</dbReference>
<accession>A0A1H7X3D1</accession>
<reference evidence="1 2" key="1">
    <citation type="submission" date="2016-10" db="EMBL/GenBank/DDBJ databases">
        <authorList>
            <person name="de Groot N.N."/>
        </authorList>
    </citation>
    <scope>NUCLEOTIDE SEQUENCE [LARGE SCALE GENOMIC DNA]</scope>
    <source>
        <strain evidence="1 2">DSM 100674</strain>
    </source>
</reference>
<organism evidence="1 2">
    <name type="scientific">Roseovarius azorensis</name>
    <dbReference type="NCBI Taxonomy" id="1287727"/>
    <lineage>
        <taxon>Bacteria</taxon>
        <taxon>Pseudomonadati</taxon>
        <taxon>Pseudomonadota</taxon>
        <taxon>Alphaproteobacteria</taxon>
        <taxon>Rhodobacterales</taxon>
        <taxon>Roseobacteraceae</taxon>
        <taxon>Roseovarius</taxon>
    </lineage>
</organism>
<dbReference type="AlphaFoldDB" id="A0A1H7X3D1"/>
<evidence type="ECO:0000313" key="1">
    <source>
        <dbReference type="EMBL" id="SEM27619.1"/>
    </source>
</evidence>
<proteinExistence type="predicted"/>
<protein>
    <submittedName>
        <fullName evidence="1">Uncharacterized protein</fullName>
    </submittedName>
</protein>
<sequence>MGFQPLGTESHRLCAFPDIPDDVGSQKRQFDKLLNAPF</sequence>
<keyword evidence="2" id="KW-1185">Reference proteome</keyword>
<dbReference type="Proteomes" id="UP000199582">
    <property type="component" value="Unassembled WGS sequence"/>
</dbReference>
<name>A0A1H7X3D1_9RHOB</name>